<dbReference type="InterPro" id="IPR011009">
    <property type="entry name" value="Kinase-like_dom_sf"/>
</dbReference>
<dbReference type="PANTHER" id="PTHR43671">
    <property type="entry name" value="SERINE/THREONINE-PROTEIN KINASE NEK"/>
    <property type="match status" value="1"/>
</dbReference>
<organism evidence="11 12">
    <name type="scientific">Diplogelasinospora grovesii</name>
    <dbReference type="NCBI Taxonomy" id="303347"/>
    <lineage>
        <taxon>Eukaryota</taxon>
        <taxon>Fungi</taxon>
        <taxon>Dikarya</taxon>
        <taxon>Ascomycota</taxon>
        <taxon>Pezizomycotina</taxon>
        <taxon>Sordariomycetes</taxon>
        <taxon>Sordariomycetidae</taxon>
        <taxon>Sordariales</taxon>
        <taxon>Diplogelasinosporaceae</taxon>
        <taxon>Diplogelasinospora</taxon>
    </lineage>
</organism>
<evidence type="ECO:0000256" key="8">
    <source>
        <dbReference type="PROSITE-ProRule" id="PRU10141"/>
    </source>
</evidence>
<dbReference type="InterPro" id="IPR008271">
    <property type="entry name" value="Ser/Thr_kinase_AS"/>
</dbReference>
<proteinExistence type="inferred from homology"/>
<keyword evidence="3" id="KW-0723">Serine/threonine-protein kinase</keyword>
<keyword evidence="6 11" id="KW-0418">Kinase</keyword>
<dbReference type="Pfam" id="PF07714">
    <property type="entry name" value="PK_Tyr_Ser-Thr"/>
    <property type="match status" value="1"/>
</dbReference>
<evidence type="ECO:0000313" key="11">
    <source>
        <dbReference type="EMBL" id="KAK3941433.1"/>
    </source>
</evidence>
<dbReference type="PANTHER" id="PTHR43671:SF13">
    <property type="entry name" value="SERINE_THREONINE-PROTEIN KINASE NEK2"/>
    <property type="match status" value="1"/>
</dbReference>
<dbReference type="InterPro" id="IPR001245">
    <property type="entry name" value="Ser-Thr/Tyr_kinase_cat_dom"/>
</dbReference>
<dbReference type="Proteomes" id="UP001303473">
    <property type="component" value="Unassembled WGS sequence"/>
</dbReference>
<feature type="compositionally biased region" description="Pro residues" evidence="9">
    <location>
        <begin position="596"/>
        <end position="607"/>
    </location>
</feature>
<feature type="region of interest" description="Disordered" evidence="9">
    <location>
        <begin position="702"/>
        <end position="722"/>
    </location>
</feature>
<dbReference type="InterPro" id="IPR050660">
    <property type="entry name" value="NEK_Ser/Thr_kinase"/>
</dbReference>
<sequence>MGDPGDGWKTVLPTSHSGIERLARPQLEAYERQILKEWESTRGHWSGIGKHTPAYDFKDAKKIHDRLIPARRLGSGAYGLVEKVSLSHNHRTVCLARKYIPFKRGRNIQFLREEANVMEKLDHEHIVKLVGSYCIRQNELYLLLWPVAVCNLDNLFDDLDFLRTGQGDREDIISRLEALDLTDVSALERKGPGLQSLAGRGNCPLKYLQQMIGCVTRAVAYCHGANIRHLDLKPSNILLSPGRVYLADFGIARDVNDRDHTMTLGQQGTPKWRAPEVCDIRDEWSMKAADVYSLGLILLNVATILYGASMADFDALLEDMSPRPRAERITQYHHKLEALALATQEVHDIKAPTFAPKHVVNLTSKMLSSQPPARPRADQVDVELIELGGIEQVYHSPCCKKSSRFVTERISTKFKMAVEERDRMLAEHEKIKKRLEVLERRDETYETRIQNERKAHAENIAHLQEQLEKERKERKAMEARLAEMMQQSGRRPARSGISRPGTERGVSGSGSPASPSGLMMRTRPRTHPAQAAAYVSPSPQSQSQSRLPPPTVTMTSRPSYSQAAAAAVAVAARPVAPVAVRRPSISVIPARTVNTPPTPTHIPPNSSPSPNSAGFALRSRNSGSRLPRAVNPSTPMRSNTPNLNRDPSLTDSTQYSMSSSIFSRISGRSRDSESAAETSVAGTPAISSPAVNDAVARGVDDMISGDIDNDSTSAGNAGAAPEGIGLGINFEMAQRRRESITQETNSVREDTASVISSSAAAPTVSSPILSGSTLSSPRAVHATIADGQSGTGVRIPPLPMAKSWADVAKREESSTVKRLHVLQ</sequence>
<evidence type="ECO:0000256" key="1">
    <source>
        <dbReference type="ARBA" id="ARBA00010886"/>
    </source>
</evidence>
<evidence type="ECO:0000256" key="7">
    <source>
        <dbReference type="ARBA" id="ARBA00022840"/>
    </source>
</evidence>
<comment type="similarity">
    <text evidence="1">Belongs to the protein kinase superfamily. NEK Ser/Thr protein kinase family. NIMA subfamily.</text>
</comment>
<dbReference type="Gene3D" id="1.10.510.10">
    <property type="entry name" value="Transferase(Phosphotransferase) domain 1"/>
    <property type="match status" value="1"/>
</dbReference>
<feature type="region of interest" description="Disordered" evidence="9">
    <location>
        <begin position="590"/>
        <end position="686"/>
    </location>
</feature>
<feature type="region of interest" description="Disordered" evidence="9">
    <location>
        <begin position="484"/>
        <end position="558"/>
    </location>
</feature>
<dbReference type="EMBL" id="MU853783">
    <property type="protein sequence ID" value="KAK3941433.1"/>
    <property type="molecule type" value="Genomic_DNA"/>
</dbReference>
<feature type="compositionally biased region" description="Low complexity" evidence="9">
    <location>
        <begin position="528"/>
        <end position="546"/>
    </location>
</feature>
<dbReference type="SUPFAM" id="SSF56112">
    <property type="entry name" value="Protein kinase-like (PK-like)"/>
    <property type="match status" value="1"/>
</dbReference>
<evidence type="ECO:0000256" key="9">
    <source>
        <dbReference type="SAM" id="MobiDB-lite"/>
    </source>
</evidence>
<name>A0AAN6S645_9PEZI</name>
<keyword evidence="5 8" id="KW-0547">Nucleotide-binding</keyword>
<keyword evidence="4" id="KW-0808">Transferase</keyword>
<evidence type="ECO:0000259" key="10">
    <source>
        <dbReference type="PROSITE" id="PS50011"/>
    </source>
</evidence>
<feature type="binding site" evidence="8">
    <location>
        <position position="103"/>
    </location>
    <ligand>
        <name>ATP</name>
        <dbReference type="ChEBI" id="CHEBI:30616"/>
    </ligand>
</feature>
<accession>A0AAN6S645</accession>
<protein>
    <recommendedName>
        <fullName evidence="2">non-specific serine/threonine protein kinase</fullName>
        <ecNumber evidence="2">2.7.11.1</ecNumber>
    </recommendedName>
</protein>
<dbReference type="CDD" id="cd00180">
    <property type="entry name" value="PKc"/>
    <property type="match status" value="1"/>
</dbReference>
<dbReference type="GO" id="GO:0005524">
    <property type="term" value="F:ATP binding"/>
    <property type="evidence" value="ECO:0007669"/>
    <property type="project" value="UniProtKB-UniRule"/>
</dbReference>
<dbReference type="PROSITE" id="PS00108">
    <property type="entry name" value="PROTEIN_KINASE_ST"/>
    <property type="match status" value="1"/>
</dbReference>
<dbReference type="AlphaFoldDB" id="A0AAN6S645"/>
<comment type="caution">
    <text evidence="11">The sequence shown here is derived from an EMBL/GenBank/DDBJ whole genome shotgun (WGS) entry which is preliminary data.</text>
</comment>
<feature type="domain" description="Protein kinase" evidence="10">
    <location>
        <begin position="67"/>
        <end position="385"/>
    </location>
</feature>
<evidence type="ECO:0000256" key="3">
    <source>
        <dbReference type="ARBA" id="ARBA00022527"/>
    </source>
</evidence>
<dbReference type="EC" id="2.7.11.1" evidence="2"/>
<evidence type="ECO:0000313" key="12">
    <source>
        <dbReference type="Proteomes" id="UP001303473"/>
    </source>
</evidence>
<dbReference type="GO" id="GO:0004674">
    <property type="term" value="F:protein serine/threonine kinase activity"/>
    <property type="evidence" value="ECO:0007669"/>
    <property type="project" value="UniProtKB-KW"/>
</dbReference>
<dbReference type="Gene3D" id="3.30.200.20">
    <property type="entry name" value="Phosphorylase Kinase, domain 1"/>
    <property type="match status" value="1"/>
</dbReference>
<dbReference type="InterPro" id="IPR017441">
    <property type="entry name" value="Protein_kinase_ATP_BS"/>
</dbReference>
<keyword evidence="7 8" id="KW-0067">ATP-binding</keyword>
<evidence type="ECO:0000256" key="4">
    <source>
        <dbReference type="ARBA" id="ARBA00022679"/>
    </source>
</evidence>
<feature type="compositionally biased region" description="Polar residues" evidence="9">
    <location>
        <begin position="675"/>
        <end position="686"/>
    </location>
</feature>
<evidence type="ECO:0000256" key="2">
    <source>
        <dbReference type="ARBA" id="ARBA00012513"/>
    </source>
</evidence>
<feature type="compositionally biased region" description="Low complexity" evidence="9">
    <location>
        <begin position="656"/>
        <end position="666"/>
    </location>
</feature>
<keyword evidence="12" id="KW-1185">Reference proteome</keyword>
<dbReference type="PROSITE" id="PS50011">
    <property type="entry name" value="PROTEIN_KINASE_DOM"/>
    <property type="match status" value="1"/>
</dbReference>
<dbReference type="SMART" id="SM00220">
    <property type="entry name" value="S_TKc"/>
    <property type="match status" value="1"/>
</dbReference>
<gene>
    <name evidence="11" type="ORF">QBC46DRAFT_286214</name>
</gene>
<dbReference type="InterPro" id="IPR000719">
    <property type="entry name" value="Prot_kinase_dom"/>
</dbReference>
<feature type="compositionally biased region" description="Low complexity" evidence="9">
    <location>
        <begin position="505"/>
        <end position="517"/>
    </location>
</feature>
<feature type="compositionally biased region" description="Polar residues" evidence="9">
    <location>
        <begin position="631"/>
        <end position="655"/>
    </location>
</feature>
<reference evidence="12" key="1">
    <citation type="journal article" date="2023" name="Mol. Phylogenet. Evol.">
        <title>Genome-scale phylogeny and comparative genomics of the fungal order Sordariales.</title>
        <authorList>
            <person name="Hensen N."/>
            <person name="Bonometti L."/>
            <person name="Westerberg I."/>
            <person name="Brannstrom I.O."/>
            <person name="Guillou S."/>
            <person name="Cros-Aarteil S."/>
            <person name="Calhoun S."/>
            <person name="Haridas S."/>
            <person name="Kuo A."/>
            <person name="Mondo S."/>
            <person name="Pangilinan J."/>
            <person name="Riley R."/>
            <person name="LaButti K."/>
            <person name="Andreopoulos B."/>
            <person name="Lipzen A."/>
            <person name="Chen C."/>
            <person name="Yan M."/>
            <person name="Daum C."/>
            <person name="Ng V."/>
            <person name="Clum A."/>
            <person name="Steindorff A."/>
            <person name="Ohm R.A."/>
            <person name="Martin F."/>
            <person name="Silar P."/>
            <person name="Natvig D.O."/>
            <person name="Lalanne C."/>
            <person name="Gautier V."/>
            <person name="Ament-Velasquez S.L."/>
            <person name="Kruys A."/>
            <person name="Hutchinson M.I."/>
            <person name="Powell A.J."/>
            <person name="Barry K."/>
            <person name="Miller A.N."/>
            <person name="Grigoriev I.V."/>
            <person name="Debuchy R."/>
            <person name="Gladieux P."/>
            <person name="Hiltunen Thoren M."/>
            <person name="Johannesson H."/>
        </authorList>
    </citation>
    <scope>NUCLEOTIDE SEQUENCE [LARGE SCALE GENOMIC DNA]</scope>
    <source>
        <strain evidence="12">CBS 340.73</strain>
    </source>
</reference>
<dbReference type="PROSITE" id="PS00107">
    <property type="entry name" value="PROTEIN_KINASE_ATP"/>
    <property type="match status" value="1"/>
</dbReference>
<evidence type="ECO:0000256" key="6">
    <source>
        <dbReference type="ARBA" id="ARBA00022777"/>
    </source>
</evidence>
<evidence type="ECO:0000256" key="5">
    <source>
        <dbReference type="ARBA" id="ARBA00022741"/>
    </source>
</evidence>